<evidence type="ECO:0000313" key="4">
    <source>
        <dbReference type="Proteomes" id="UP000076078"/>
    </source>
</evidence>
<dbReference type="GO" id="GO:0043161">
    <property type="term" value="P:proteasome-mediated ubiquitin-dependent protein catabolic process"/>
    <property type="evidence" value="ECO:0007669"/>
    <property type="project" value="TreeGrafter"/>
</dbReference>
<accession>A0A151ZBL8</accession>
<evidence type="ECO:0000256" key="1">
    <source>
        <dbReference type="SAM" id="MobiDB-lite"/>
    </source>
</evidence>
<dbReference type="SUPFAM" id="SSF48452">
    <property type="entry name" value="TPR-like"/>
    <property type="match status" value="1"/>
</dbReference>
<dbReference type="InterPro" id="IPR011990">
    <property type="entry name" value="TPR-like_helical_dom_sf"/>
</dbReference>
<dbReference type="PROSITE" id="PS50053">
    <property type="entry name" value="UBIQUITIN_2"/>
    <property type="match status" value="1"/>
</dbReference>
<dbReference type="Proteomes" id="UP000076078">
    <property type="component" value="Unassembled WGS sequence"/>
</dbReference>
<dbReference type="GO" id="GO:0005654">
    <property type="term" value="C:nucleoplasm"/>
    <property type="evidence" value="ECO:0007669"/>
    <property type="project" value="TreeGrafter"/>
</dbReference>
<feature type="compositionally biased region" description="Basic residues" evidence="1">
    <location>
        <begin position="602"/>
        <end position="612"/>
    </location>
</feature>
<reference evidence="3 4" key="1">
    <citation type="submission" date="2015-12" db="EMBL/GenBank/DDBJ databases">
        <title>Dictyostelia acquired genes for synthesis and detection of signals that induce cell-type specialization by lateral gene transfer from prokaryotes.</title>
        <authorList>
            <person name="Gloeckner G."/>
            <person name="Schaap P."/>
        </authorList>
    </citation>
    <scope>NUCLEOTIDE SEQUENCE [LARGE SCALE GENOMIC DNA]</scope>
    <source>
        <strain evidence="3 4">TK</strain>
    </source>
</reference>
<dbReference type="SMART" id="SM00213">
    <property type="entry name" value="UBQ"/>
    <property type="match status" value="1"/>
</dbReference>
<organism evidence="3 4">
    <name type="scientific">Tieghemostelium lacteum</name>
    <name type="common">Slime mold</name>
    <name type="synonym">Dictyostelium lacteum</name>
    <dbReference type="NCBI Taxonomy" id="361077"/>
    <lineage>
        <taxon>Eukaryota</taxon>
        <taxon>Amoebozoa</taxon>
        <taxon>Evosea</taxon>
        <taxon>Eumycetozoa</taxon>
        <taxon>Dictyostelia</taxon>
        <taxon>Dictyosteliales</taxon>
        <taxon>Raperosteliaceae</taxon>
        <taxon>Tieghemostelium</taxon>
    </lineage>
</organism>
<feature type="region of interest" description="Disordered" evidence="1">
    <location>
        <begin position="576"/>
        <end position="612"/>
    </location>
</feature>
<dbReference type="STRING" id="361077.A0A151ZBL8"/>
<dbReference type="GO" id="GO:0031593">
    <property type="term" value="F:polyubiquitin modification-dependent protein binding"/>
    <property type="evidence" value="ECO:0007669"/>
    <property type="project" value="TreeGrafter"/>
</dbReference>
<comment type="caution">
    <text evidence="3">The sequence shown here is derived from an EMBL/GenBank/DDBJ whole genome shotgun (WGS) entry which is preliminary data.</text>
</comment>
<dbReference type="EMBL" id="LODT01000035">
    <property type="protein sequence ID" value="KYQ91343.1"/>
    <property type="molecule type" value="Genomic_DNA"/>
</dbReference>
<dbReference type="Pfam" id="PF00240">
    <property type="entry name" value="ubiquitin"/>
    <property type="match status" value="1"/>
</dbReference>
<dbReference type="AlphaFoldDB" id="A0A151ZBL8"/>
<dbReference type="Gene3D" id="1.25.40.10">
    <property type="entry name" value="Tetratricopeptide repeat domain"/>
    <property type="match status" value="1"/>
</dbReference>
<dbReference type="InParanoid" id="A0A151ZBL8"/>
<dbReference type="PANTHER" id="PTHR10621">
    <property type="entry name" value="UV EXCISION REPAIR PROTEIN RAD23"/>
    <property type="match status" value="1"/>
</dbReference>
<dbReference type="InterPro" id="IPR000626">
    <property type="entry name" value="Ubiquitin-like_dom"/>
</dbReference>
<dbReference type="InterPro" id="IPR029071">
    <property type="entry name" value="Ubiquitin-like_domsf"/>
</dbReference>
<dbReference type="GO" id="GO:0043130">
    <property type="term" value="F:ubiquitin binding"/>
    <property type="evidence" value="ECO:0007669"/>
    <property type="project" value="TreeGrafter"/>
</dbReference>
<feature type="domain" description="Ubiquitin-like" evidence="2">
    <location>
        <begin position="493"/>
        <end position="576"/>
    </location>
</feature>
<name>A0A151ZBL8_TIELA</name>
<sequence length="612" mass="70122">MSNEEHLLQKYCAKENNSSILSIPSAHLMSVQQILEISQEKYKGREYREALVGFKNILELSNIEACIQIPQLLSIISKCYYKLKLYRESIEYSQQVLKSIRIIDNTIEIKNRMRIIKSYYRIGDREETDKYLQKTLDGYPMGITGKLPIIIKYGTRIRPTINYSKDLNVSIAPMEKTHQEISYLYGGLGVDIGNVLLTFADVHRRSSSLKNTHFHLTLSDKSPSIVARNIIIFWLLNEIGYAITLESIYQDSQHSDLGILLFYLYNSTMIPTFLCPLLVRRLDLIILFGDIGKIPDWLQINQSTWSLVRPIFEYWRTEVSITANDMRNMISHHTRDLQIHSSNTGTLSNNEIQLFKKWQILLSPASTLSTMMSYYQKLTHQNIIMERESLATRIDREWIPNLITLTMTEQLLNPFEMVFGLFSKIDSTLKNPSSNLFDYFIQVVFHCGKGLRQLTDNNSIHLEINSTLPEYTSNDIFDTTGHTIGQAHNTKKMKITIKTLNGYNGPLEVDSNDTAMDLKNKILQMNPKPFGDELLSVDQQRLILPTNKAMEDSATVEGSGLQENSVVTLIVRLKKDTDQVQSTQETPVPTSPDSSQPSTPQKQKKKKGCLIQ</sequence>
<dbReference type="GO" id="GO:0005829">
    <property type="term" value="C:cytosol"/>
    <property type="evidence" value="ECO:0007669"/>
    <property type="project" value="TreeGrafter"/>
</dbReference>
<dbReference type="OrthoDB" id="2423701at2759"/>
<feature type="compositionally biased region" description="Low complexity" evidence="1">
    <location>
        <begin position="586"/>
        <end position="601"/>
    </location>
</feature>
<dbReference type="GO" id="GO:0070628">
    <property type="term" value="F:proteasome binding"/>
    <property type="evidence" value="ECO:0007669"/>
    <property type="project" value="TreeGrafter"/>
</dbReference>
<evidence type="ECO:0000313" key="3">
    <source>
        <dbReference type="EMBL" id="KYQ91343.1"/>
    </source>
</evidence>
<keyword evidence="4" id="KW-1185">Reference proteome</keyword>
<protein>
    <recommendedName>
        <fullName evidence="2">Ubiquitin-like domain-containing protein</fullName>
    </recommendedName>
</protein>
<gene>
    <name evidence="3" type="ORF">DLAC_08291</name>
</gene>
<dbReference type="Gene3D" id="3.10.20.90">
    <property type="entry name" value="Phosphatidylinositol 3-kinase Catalytic Subunit, Chain A, domain 1"/>
    <property type="match status" value="1"/>
</dbReference>
<evidence type="ECO:0000259" key="2">
    <source>
        <dbReference type="PROSITE" id="PS50053"/>
    </source>
</evidence>
<dbReference type="PANTHER" id="PTHR10621:SF0">
    <property type="entry name" value="UV EXCISION REPAIR PROTEIN RAD23"/>
    <property type="match status" value="1"/>
</dbReference>
<dbReference type="SUPFAM" id="SSF54236">
    <property type="entry name" value="Ubiquitin-like"/>
    <property type="match status" value="1"/>
</dbReference>
<proteinExistence type="predicted"/>